<dbReference type="PANTHER" id="PTHR43449">
    <property type="entry name" value="NUCLEOTIDYLTRANSFERASE"/>
    <property type="match status" value="1"/>
</dbReference>
<name>A0A7Y0FPD6_9BACT</name>
<dbReference type="InterPro" id="IPR002934">
    <property type="entry name" value="Polymerase_NTP_transf_dom"/>
</dbReference>
<feature type="domain" description="Polymerase nucleotidyl transferase" evidence="1">
    <location>
        <begin position="20"/>
        <end position="56"/>
    </location>
</feature>
<dbReference type="RefSeq" id="WP_169533189.1">
    <property type="nucleotide sequence ID" value="NZ_JABBGH010000003.1"/>
</dbReference>
<dbReference type="AlphaFoldDB" id="A0A7Y0FPD6"/>
<comment type="caution">
    <text evidence="2">The sequence shown here is derived from an EMBL/GenBank/DDBJ whole genome shotgun (WGS) entry which is preliminary data.</text>
</comment>
<dbReference type="CDD" id="cd05403">
    <property type="entry name" value="NT_KNTase_like"/>
    <property type="match status" value="1"/>
</dbReference>
<protein>
    <submittedName>
        <fullName evidence="2">Nucleotidyltransferase domain-containing protein</fullName>
    </submittedName>
</protein>
<proteinExistence type="predicted"/>
<dbReference type="SUPFAM" id="SSF81301">
    <property type="entry name" value="Nucleotidyltransferase"/>
    <property type="match status" value="1"/>
</dbReference>
<dbReference type="InterPro" id="IPR043519">
    <property type="entry name" value="NT_sf"/>
</dbReference>
<dbReference type="EMBL" id="JABBGH010000003">
    <property type="protein sequence ID" value="NML67531.1"/>
    <property type="molecule type" value="Genomic_DNA"/>
</dbReference>
<gene>
    <name evidence="2" type="ORF">HHL22_20205</name>
</gene>
<keyword evidence="3" id="KW-1185">Reference proteome</keyword>
<sequence>MYTQATALERVKAFAESIRSQRISLRKVILFGSYARNEQREFSDIDVALVADEFTGFGFQDVGLIGAAMAQKLFIAIEPHTFSPEQFTDWNPFVQEIKRTGIIIGEWEPTATENRAIHI</sequence>
<keyword evidence="2" id="KW-0808">Transferase</keyword>
<dbReference type="Proteomes" id="UP000559626">
    <property type="component" value="Unassembled WGS sequence"/>
</dbReference>
<evidence type="ECO:0000313" key="3">
    <source>
        <dbReference type="Proteomes" id="UP000559626"/>
    </source>
</evidence>
<organism evidence="2 3">
    <name type="scientific">Hymenobacter polaris</name>
    <dbReference type="NCBI Taxonomy" id="2682546"/>
    <lineage>
        <taxon>Bacteria</taxon>
        <taxon>Pseudomonadati</taxon>
        <taxon>Bacteroidota</taxon>
        <taxon>Cytophagia</taxon>
        <taxon>Cytophagales</taxon>
        <taxon>Hymenobacteraceae</taxon>
        <taxon>Hymenobacter</taxon>
    </lineage>
</organism>
<dbReference type="GO" id="GO:0016779">
    <property type="term" value="F:nucleotidyltransferase activity"/>
    <property type="evidence" value="ECO:0007669"/>
    <property type="project" value="InterPro"/>
</dbReference>
<dbReference type="Gene3D" id="3.30.460.10">
    <property type="entry name" value="Beta Polymerase, domain 2"/>
    <property type="match status" value="1"/>
</dbReference>
<reference evidence="2 3" key="1">
    <citation type="submission" date="2020-04" db="EMBL/GenBank/DDBJ databases">
        <title>Hymenobacter polaris sp. nov., isolated from Arctic soil.</title>
        <authorList>
            <person name="Dahal R.H."/>
        </authorList>
    </citation>
    <scope>NUCLEOTIDE SEQUENCE [LARGE SCALE GENOMIC DNA]</scope>
    <source>
        <strain evidence="2 3">RP-2-7</strain>
    </source>
</reference>
<dbReference type="PANTHER" id="PTHR43449:SF1">
    <property type="entry name" value="POLYMERASE BETA NUCLEOTIDYLTRANSFERASE DOMAIN-CONTAINING PROTEIN"/>
    <property type="match status" value="1"/>
</dbReference>
<accession>A0A7Y0FPD6</accession>
<dbReference type="Pfam" id="PF01909">
    <property type="entry name" value="NTP_transf_2"/>
    <property type="match status" value="1"/>
</dbReference>
<evidence type="ECO:0000259" key="1">
    <source>
        <dbReference type="Pfam" id="PF01909"/>
    </source>
</evidence>
<evidence type="ECO:0000313" key="2">
    <source>
        <dbReference type="EMBL" id="NML67531.1"/>
    </source>
</evidence>